<evidence type="ECO:0000256" key="2">
    <source>
        <dbReference type="ARBA" id="ARBA00022692"/>
    </source>
</evidence>
<evidence type="ECO:0000259" key="7">
    <source>
        <dbReference type="Pfam" id="PF05154"/>
    </source>
</evidence>
<organism evidence="8 9">
    <name type="scientific">Senegalimassilia anaerobia</name>
    <dbReference type="NCBI Taxonomy" id="1473216"/>
    <lineage>
        <taxon>Bacteria</taxon>
        <taxon>Bacillati</taxon>
        <taxon>Actinomycetota</taxon>
        <taxon>Coriobacteriia</taxon>
        <taxon>Coriobacteriales</taxon>
        <taxon>Coriobacteriaceae</taxon>
        <taxon>Senegalimassilia</taxon>
    </lineage>
</organism>
<feature type="region of interest" description="Disordered" evidence="5">
    <location>
        <begin position="31"/>
        <end position="159"/>
    </location>
</feature>
<dbReference type="InterPro" id="IPR007829">
    <property type="entry name" value="TM2"/>
</dbReference>
<dbReference type="Pfam" id="PF05154">
    <property type="entry name" value="TM2"/>
    <property type="match status" value="1"/>
</dbReference>
<dbReference type="OrthoDB" id="2004788at2"/>
<evidence type="ECO:0000256" key="4">
    <source>
        <dbReference type="ARBA" id="ARBA00023136"/>
    </source>
</evidence>
<keyword evidence="3 6" id="KW-1133">Transmembrane helix</keyword>
<evidence type="ECO:0000256" key="3">
    <source>
        <dbReference type="ARBA" id="ARBA00022989"/>
    </source>
</evidence>
<evidence type="ECO:0000256" key="5">
    <source>
        <dbReference type="SAM" id="MobiDB-lite"/>
    </source>
</evidence>
<feature type="transmembrane region" description="Helical" evidence="6">
    <location>
        <begin position="182"/>
        <end position="203"/>
    </location>
</feature>
<dbReference type="STRING" id="1034345.GCA_000236865_00668"/>
<reference evidence="8 9" key="1">
    <citation type="journal article" date="2018" name="Elife">
        <title>Discovery and characterization of a prevalent human gut bacterial enzyme sufficient for the inactivation of a family of plant toxins.</title>
        <authorList>
            <person name="Koppel N."/>
            <person name="Bisanz J.E."/>
            <person name="Pandelia M.E."/>
            <person name="Turnbaugh P.J."/>
            <person name="Balskus E.P."/>
        </authorList>
    </citation>
    <scope>NUCLEOTIDE SEQUENCE [LARGE SCALE GENOMIC DNA]</scope>
    <source>
        <strain evidence="9">anaerobia AP69FAA</strain>
    </source>
</reference>
<keyword evidence="9" id="KW-1185">Reference proteome</keyword>
<evidence type="ECO:0000256" key="1">
    <source>
        <dbReference type="ARBA" id="ARBA00004141"/>
    </source>
</evidence>
<dbReference type="Proteomes" id="UP000253792">
    <property type="component" value="Unassembled WGS sequence"/>
</dbReference>
<evidence type="ECO:0000313" key="9">
    <source>
        <dbReference type="Proteomes" id="UP000253792"/>
    </source>
</evidence>
<keyword evidence="2 6" id="KW-0812">Transmembrane</keyword>
<accession>A0A369LAI1</accession>
<proteinExistence type="predicted"/>
<comment type="caution">
    <text evidence="8">The sequence shown here is derived from an EMBL/GenBank/DDBJ whole genome shotgun (WGS) entry which is preliminary data.</text>
</comment>
<dbReference type="GO" id="GO:0016020">
    <property type="term" value="C:membrane"/>
    <property type="evidence" value="ECO:0007669"/>
    <property type="project" value="UniProtKB-SubCell"/>
</dbReference>
<evidence type="ECO:0000313" key="8">
    <source>
        <dbReference type="EMBL" id="RDB55687.1"/>
    </source>
</evidence>
<comment type="subcellular location">
    <subcellularLocation>
        <location evidence="1">Membrane</location>
        <topology evidence="1">Multi-pass membrane protein</topology>
    </subcellularLocation>
</comment>
<protein>
    <submittedName>
        <fullName evidence="8">TM2 domain-containing protein</fullName>
    </submittedName>
</protein>
<sequence>MDSMNERSAADELAAAEAELKAAQERLDAARLRMVSEQPQPYAQPADAPVGSQGAQSQPQPYAQAQQVPYAAQSAQPASFGSQPQPQQPTQPTAAWQPDAQQAQGQPYVQQPGTQQPAQPYAAPQQGSPYAQPQPQAQATQQPYGAQPGYGSVPPQNPYGQQAQYGYQQPYVAPAVGEKDHVAAGLLALFLGWLGVHKFYLGYNTSGFIMLGTSILGGILTLSVASWAIWVIAIVEGIFYLSKSQTEFEQMYVINKREWF</sequence>
<feature type="domain" description="TM2" evidence="7">
    <location>
        <begin position="178"/>
        <end position="222"/>
    </location>
</feature>
<feature type="transmembrane region" description="Helical" evidence="6">
    <location>
        <begin position="215"/>
        <end position="241"/>
    </location>
</feature>
<evidence type="ECO:0000256" key="6">
    <source>
        <dbReference type="SAM" id="Phobius"/>
    </source>
</evidence>
<dbReference type="AlphaFoldDB" id="A0A369LAI1"/>
<gene>
    <name evidence="8" type="ORF">C1880_05560</name>
</gene>
<feature type="compositionally biased region" description="Low complexity" evidence="5">
    <location>
        <begin position="38"/>
        <end position="149"/>
    </location>
</feature>
<keyword evidence="4 6" id="KW-0472">Membrane</keyword>
<dbReference type="RefSeq" id="WP_114620636.1">
    <property type="nucleotide sequence ID" value="NZ_PPTP01000004.1"/>
</dbReference>
<dbReference type="EMBL" id="PPTP01000004">
    <property type="protein sequence ID" value="RDB55687.1"/>
    <property type="molecule type" value="Genomic_DNA"/>
</dbReference>
<name>A0A369LAI1_9ACTN</name>